<gene>
    <name evidence="9" type="ORF">OOU_Y34scaffold00192g32</name>
</gene>
<dbReference type="EMBL" id="JH793663">
    <property type="protein sequence ID" value="ELQ42846.1"/>
    <property type="molecule type" value="Genomic_DNA"/>
</dbReference>
<keyword evidence="2 7" id="KW-0812">Transmembrane</keyword>
<feature type="transmembrane region" description="Helical" evidence="7">
    <location>
        <begin position="265"/>
        <end position="284"/>
    </location>
</feature>
<feature type="transmembrane region" description="Helical" evidence="7">
    <location>
        <begin position="139"/>
        <end position="164"/>
    </location>
</feature>
<organism evidence="9">
    <name type="scientific">Pyricularia oryzae (strain Y34)</name>
    <name type="common">Rice blast fungus</name>
    <name type="synonym">Magnaporthe oryzae</name>
    <dbReference type="NCBI Taxonomy" id="1143189"/>
    <lineage>
        <taxon>Eukaryota</taxon>
        <taxon>Fungi</taxon>
        <taxon>Dikarya</taxon>
        <taxon>Ascomycota</taxon>
        <taxon>Pezizomycotina</taxon>
        <taxon>Sordariomycetes</taxon>
        <taxon>Sordariomycetidae</taxon>
        <taxon>Magnaporthales</taxon>
        <taxon>Pyriculariaceae</taxon>
        <taxon>Pyricularia</taxon>
    </lineage>
</organism>
<keyword evidence="4 7" id="KW-0472">Membrane</keyword>
<dbReference type="Pfam" id="PF20684">
    <property type="entry name" value="Fung_rhodopsin"/>
    <property type="match status" value="1"/>
</dbReference>
<comment type="subcellular location">
    <subcellularLocation>
        <location evidence="1">Membrane</location>
        <topology evidence="1">Multi-pass membrane protein</topology>
    </subcellularLocation>
</comment>
<protein>
    <recommendedName>
        <fullName evidence="8">Rhodopsin domain-containing protein</fullName>
    </recommendedName>
</protein>
<feature type="transmembrane region" description="Helical" evidence="7">
    <location>
        <begin position="25"/>
        <end position="46"/>
    </location>
</feature>
<name>A0AA97P6A4_PYRO3</name>
<comment type="similarity">
    <text evidence="5">Belongs to the SAT4 family.</text>
</comment>
<evidence type="ECO:0000256" key="6">
    <source>
        <dbReference type="SAM" id="MobiDB-lite"/>
    </source>
</evidence>
<dbReference type="Proteomes" id="UP000011086">
    <property type="component" value="Unassembled WGS sequence"/>
</dbReference>
<feature type="domain" description="Rhodopsin" evidence="8">
    <location>
        <begin position="43"/>
        <end position="290"/>
    </location>
</feature>
<dbReference type="PANTHER" id="PTHR33048:SF167">
    <property type="entry name" value="INTEGRAL MEMBRANE PROTEIN"/>
    <property type="match status" value="1"/>
</dbReference>
<sequence>MTDGGPPPSFPPLISNPADDEGPRILAATLTTCIAAFIAVSARCYVRGFMIRSFGWDRGADKVQDALMLFALLVSVGSQGVVISEVHHGAGRHNGDIPPNDFEIGMMLNYITQITYLVAICFVKLSLGASLLRIATTKFYRWLIQGLFCFTAVYTAISVITIFIQCTDIRMNWDSSIPRQCWGQEVLKPLGYTNSVIGIITDLCFALFIPIPMLWNLNVTRRTRLTLYAILGLGAFACSAAIVKITFLGDYGKLGDWMYDSADMTIWWVVECNVGIAAGSLPTLRPLFSRFLGSVYGANSRMSGNKGSTLATDKGKSLASAARSRNWQPLGSSVSGPVETNSQSDLHFAKEEDTFEMSNKYGFGGKTFAARDSSVESVDGDGIRKTTVTEVSYSRPS</sequence>
<evidence type="ECO:0000259" key="8">
    <source>
        <dbReference type="Pfam" id="PF20684"/>
    </source>
</evidence>
<dbReference type="InterPro" id="IPR052337">
    <property type="entry name" value="SAT4-like"/>
</dbReference>
<reference evidence="9" key="1">
    <citation type="journal article" date="2012" name="PLoS Genet.">
        <title>Comparative analysis of the genomes of two field isolates of the rice blast fungus Magnaporthe oryzae.</title>
        <authorList>
            <person name="Xue M."/>
            <person name="Yang J."/>
            <person name="Li Z."/>
            <person name="Hu S."/>
            <person name="Yao N."/>
            <person name="Dean R.A."/>
            <person name="Zhao W."/>
            <person name="Shen M."/>
            <person name="Zhang H."/>
            <person name="Li C."/>
            <person name="Liu L."/>
            <person name="Cao L."/>
            <person name="Xu X."/>
            <person name="Xing Y."/>
            <person name="Hsiang T."/>
            <person name="Zhang Z."/>
            <person name="Xu J.R."/>
            <person name="Peng Y.L."/>
        </authorList>
    </citation>
    <scope>NUCLEOTIDE SEQUENCE</scope>
    <source>
        <strain evidence="9">Y34</strain>
    </source>
</reference>
<proteinExistence type="inferred from homology"/>
<evidence type="ECO:0000256" key="4">
    <source>
        <dbReference type="ARBA" id="ARBA00023136"/>
    </source>
</evidence>
<feature type="region of interest" description="Disordered" evidence="6">
    <location>
        <begin position="374"/>
        <end position="397"/>
    </location>
</feature>
<evidence type="ECO:0000256" key="1">
    <source>
        <dbReference type="ARBA" id="ARBA00004141"/>
    </source>
</evidence>
<dbReference type="GO" id="GO:0016020">
    <property type="term" value="C:membrane"/>
    <property type="evidence" value="ECO:0007669"/>
    <property type="project" value="UniProtKB-SubCell"/>
</dbReference>
<dbReference type="InterPro" id="IPR049326">
    <property type="entry name" value="Rhodopsin_dom_fungi"/>
</dbReference>
<accession>A0AA97P6A4</accession>
<evidence type="ECO:0000313" key="9">
    <source>
        <dbReference type="EMBL" id="ELQ42846.1"/>
    </source>
</evidence>
<feature type="transmembrane region" description="Helical" evidence="7">
    <location>
        <begin position="67"/>
        <end position="87"/>
    </location>
</feature>
<dbReference type="PANTHER" id="PTHR33048">
    <property type="entry name" value="PTH11-LIKE INTEGRAL MEMBRANE PROTEIN (AFU_ORTHOLOGUE AFUA_5G11245)"/>
    <property type="match status" value="1"/>
</dbReference>
<feature type="transmembrane region" description="Helical" evidence="7">
    <location>
        <begin position="196"/>
        <end position="215"/>
    </location>
</feature>
<feature type="transmembrane region" description="Helical" evidence="7">
    <location>
        <begin position="107"/>
        <end position="127"/>
    </location>
</feature>
<evidence type="ECO:0000256" key="2">
    <source>
        <dbReference type="ARBA" id="ARBA00022692"/>
    </source>
</evidence>
<keyword evidence="3 7" id="KW-1133">Transmembrane helix</keyword>
<dbReference type="AlphaFoldDB" id="A0AA97P6A4"/>
<evidence type="ECO:0000256" key="7">
    <source>
        <dbReference type="SAM" id="Phobius"/>
    </source>
</evidence>
<evidence type="ECO:0000256" key="5">
    <source>
        <dbReference type="ARBA" id="ARBA00038359"/>
    </source>
</evidence>
<feature type="compositionally biased region" description="Polar residues" evidence="6">
    <location>
        <begin position="386"/>
        <end position="397"/>
    </location>
</feature>
<feature type="transmembrane region" description="Helical" evidence="7">
    <location>
        <begin position="227"/>
        <end position="245"/>
    </location>
</feature>
<evidence type="ECO:0000256" key="3">
    <source>
        <dbReference type="ARBA" id="ARBA00022989"/>
    </source>
</evidence>